<reference evidence="1" key="1">
    <citation type="submission" date="2015-11" db="EMBL/GenBank/DDBJ databases">
        <title>De novo transcriptome assembly of four potential Pierce s Disease insect vectors from Arizona vineyards.</title>
        <authorList>
            <person name="Tassone E.E."/>
        </authorList>
    </citation>
    <scope>NUCLEOTIDE SEQUENCE</scope>
</reference>
<protein>
    <submittedName>
        <fullName evidence="1">Uncharacterized protein</fullName>
    </submittedName>
</protein>
<organism evidence="1">
    <name type="scientific">Cuerna arida</name>
    <dbReference type="NCBI Taxonomy" id="1464854"/>
    <lineage>
        <taxon>Eukaryota</taxon>
        <taxon>Metazoa</taxon>
        <taxon>Ecdysozoa</taxon>
        <taxon>Arthropoda</taxon>
        <taxon>Hexapoda</taxon>
        <taxon>Insecta</taxon>
        <taxon>Pterygota</taxon>
        <taxon>Neoptera</taxon>
        <taxon>Paraneoptera</taxon>
        <taxon>Hemiptera</taxon>
        <taxon>Auchenorrhyncha</taxon>
        <taxon>Membracoidea</taxon>
        <taxon>Cicadellidae</taxon>
        <taxon>Cicadellinae</taxon>
        <taxon>Proconiini</taxon>
        <taxon>Cuerna</taxon>
    </lineage>
</organism>
<dbReference type="Gene3D" id="3.40.50.300">
    <property type="entry name" value="P-loop containing nucleotide triphosphate hydrolases"/>
    <property type="match status" value="1"/>
</dbReference>
<dbReference type="InterPro" id="IPR027417">
    <property type="entry name" value="P-loop_NTPase"/>
</dbReference>
<dbReference type="AlphaFoldDB" id="A0A1B6F145"/>
<sequence length="149" mass="17091">MLHPASCMVQYLDVIPKGTLLRRAYYVLSLYAMSFNVKAHLSTNRTVVLNGYWLDQLTFSLIQTYSSAQFPDVSSDVFSLPEELLPPDLIIYLHLDDDLRSIRPSVNNSSPNWYTRALTLYESLKIRYPIVIEKLMGDDRVTTEVVLSI</sequence>
<gene>
    <name evidence="1" type="ORF">g.1065</name>
</gene>
<proteinExistence type="predicted"/>
<dbReference type="EMBL" id="GECZ01025958">
    <property type="protein sequence ID" value="JAS43811.1"/>
    <property type="molecule type" value="Transcribed_RNA"/>
</dbReference>
<evidence type="ECO:0000313" key="1">
    <source>
        <dbReference type="EMBL" id="JAS43811.1"/>
    </source>
</evidence>
<name>A0A1B6F145_9HEMI</name>
<accession>A0A1B6F145</accession>